<dbReference type="SMART" id="SM00382">
    <property type="entry name" value="AAA"/>
    <property type="match status" value="1"/>
</dbReference>
<dbReference type="PROSITE" id="PS50088">
    <property type="entry name" value="ANK_REPEAT"/>
    <property type="match status" value="1"/>
</dbReference>
<evidence type="ECO:0000256" key="3">
    <source>
        <dbReference type="SAM" id="MobiDB-lite"/>
    </source>
</evidence>
<feature type="region of interest" description="Disordered" evidence="3">
    <location>
        <begin position="1234"/>
        <end position="1265"/>
    </location>
</feature>
<gene>
    <name evidence="5" type="ORF">CYMTET_18936</name>
</gene>
<dbReference type="SUPFAM" id="SSF52540">
    <property type="entry name" value="P-loop containing nucleoside triphosphate hydrolases"/>
    <property type="match status" value="1"/>
</dbReference>
<feature type="coiled-coil region" evidence="2">
    <location>
        <begin position="1268"/>
        <end position="1298"/>
    </location>
</feature>
<feature type="non-terminal residue" evidence="5">
    <location>
        <position position="2389"/>
    </location>
</feature>
<evidence type="ECO:0000259" key="4">
    <source>
        <dbReference type="SMART" id="SM00382"/>
    </source>
</evidence>
<evidence type="ECO:0000313" key="6">
    <source>
        <dbReference type="Proteomes" id="UP001190700"/>
    </source>
</evidence>
<feature type="domain" description="AAA+ ATPase" evidence="4">
    <location>
        <begin position="1435"/>
        <end position="1617"/>
    </location>
</feature>
<accession>A0AAE0G6Z7</accession>
<proteinExistence type="predicted"/>
<reference evidence="5 6" key="1">
    <citation type="journal article" date="2015" name="Genome Biol. Evol.">
        <title>Comparative Genomics of a Bacterivorous Green Alga Reveals Evolutionary Causalities and Consequences of Phago-Mixotrophic Mode of Nutrition.</title>
        <authorList>
            <person name="Burns J.A."/>
            <person name="Paasch A."/>
            <person name="Narechania A."/>
            <person name="Kim E."/>
        </authorList>
    </citation>
    <scope>NUCLEOTIDE SEQUENCE [LARGE SCALE GENOMIC DNA]</scope>
    <source>
        <strain evidence="5 6">PLY_AMNH</strain>
    </source>
</reference>
<evidence type="ECO:0000256" key="2">
    <source>
        <dbReference type="SAM" id="Coils"/>
    </source>
</evidence>
<evidence type="ECO:0000313" key="5">
    <source>
        <dbReference type="EMBL" id="KAK3272785.1"/>
    </source>
</evidence>
<name>A0AAE0G6Z7_9CHLO</name>
<dbReference type="PROSITE" id="PS50297">
    <property type="entry name" value="ANK_REP_REGION"/>
    <property type="match status" value="1"/>
</dbReference>
<feature type="region of interest" description="Disordered" evidence="3">
    <location>
        <begin position="1"/>
        <end position="38"/>
    </location>
</feature>
<comment type="caution">
    <text evidence="5">The sequence shown here is derived from an EMBL/GenBank/DDBJ whole genome shotgun (WGS) entry which is preliminary data.</text>
</comment>
<dbReference type="InterPro" id="IPR036770">
    <property type="entry name" value="Ankyrin_rpt-contain_sf"/>
</dbReference>
<feature type="region of interest" description="Disordered" evidence="3">
    <location>
        <begin position="892"/>
        <end position="922"/>
    </location>
</feature>
<organism evidence="5 6">
    <name type="scientific">Cymbomonas tetramitiformis</name>
    <dbReference type="NCBI Taxonomy" id="36881"/>
    <lineage>
        <taxon>Eukaryota</taxon>
        <taxon>Viridiplantae</taxon>
        <taxon>Chlorophyta</taxon>
        <taxon>Pyramimonadophyceae</taxon>
        <taxon>Pyramimonadales</taxon>
        <taxon>Pyramimonadaceae</taxon>
        <taxon>Cymbomonas</taxon>
    </lineage>
</organism>
<dbReference type="Gene3D" id="3.40.50.300">
    <property type="entry name" value="P-loop containing nucleotide triphosphate hydrolases"/>
    <property type="match status" value="1"/>
</dbReference>
<dbReference type="InterPro" id="IPR002110">
    <property type="entry name" value="Ankyrin_rpt"/>
</dbReference>
<dbReference type="Proteomes" id="UP001190700">
    <property type="component" value="Unassembled WGS sequence"/>
</dbReference>
<feature type="compositionally biased region" description="Basic and acidic residues" evidence="3">
    <location>
        <begin position="1251"/>
        <end position="1265"/>
    </location>
</feature>
<dbReference type="EMBL" id="LGRX02008793">
    <property type="protein sequence ID" value="KAK3272785.1"/>
    <property type="molecule type" value="Genomic_DNA"/>
</dbReference>
<keyword evidence="6" id="KW-1185">Reference proteome</keyword>
<keyword evidence="2" id="KW-0175">Coiled coil</keyword>
<dbReference type="InterPro" id="IPR027417">
    <property type="entry name" value="P-loop_NTPase"/>
</dbReference>
<feature type="repeat" description="ANK" evidence="1">
    <location>
        <begin position="2353"/>
        <end position="2385"/>
    </location>
</feature>
<feature type="region of interest" description="Disordered" evidence="3">
    <location>
        <begin position="2158"/>
        <end position="2224"/>
    </location>
</feature>
<feature type="coiled-coil region" evidence="2">
    <location>
        <begin position="1329"/>
        <end position="1363"/>
    </location>
</feature>
<keyword evidence="1" id="KW-0040">ANK repeat</keyword>
<feature type="compositionally biased region" description="Low complexity" evidence="3">
    <location>
        <begin position="2191"/>
        <end position="2212"/>
    </location>
</feature>
<feature type="compositionally biased region" description="Low complexity" evidence="3">
    <location>
        <begin position="1554"/>
        <end position="1564"/>
    </location>
</feature>
<dbReference type="SUPFAM" id="SSF48403">
    <property type="entry name" value="Ankyrin repeat"/>
    <property type="match status" value="1"/>
</dbReference>
<dbReference type="InterPro" id="IPR003593">
    <property type="entry name" value="AAA+_ATPase"/>
</dbReference>
<dbReference type="Pfam" id="PF12796">
    <property type="entry name" value="Ank_2"/>
    <property type="match status" value="1"/>
</dbReference>
<protein>
    <recommendedName>
        <fullName evidence="4">AAA+ ATPase domain-containing protein</fullName>
    </recommendedName>
</protein>
<dbReference type="Gene3D" id="1.25.40.20">
    <property type="entry name" value="Ankyrin repeat-containing domain"/>
    <property type="match status" value="1"/>
</dbReference>
<dbReference type="SMART" id="SM00248">
    <property type="entry name" value="ANK"/>
    <property type="match status" value="1"/>
</dbReference>
<feature type="region of interest" description="Disordered" evidence="3">
    <location>
        <begin position="1554"/>
        <end position="1581"/>
    </location>
</feature>
<sequence length="2389" mass="255921">MGCGRSVPPQLGGPPVASSKQSSDEGAVPTPPANQPPAQIKSLLECGSQLKLAESPVDVLEDLAGSRAALPQALGKRGRRRQAEVSEAIKKVCRRTNAVAHVTALQALAPQGQISVYGDSESEPFGQVVDSLINAAARCAKSPELWARLICVLRCAERLLTAAMTSPGLVIAKRVATWQAELGALRQVCAKVQAPSVDQEGTRGGALLELSLTRLETRLAHLPRKDAGENVAAAGANLVVGLCKSFLMMKLDDNLVTGLKQAAGLAADATRKGMTKQCFTELALMDQLAVLTGGLPAEAVRTEGVSAEVMRYLEHLQERHFRRREGGEWEPTAGRWEPKAAFAELLAEVALEALPTAMLWRLCVGDEHFIGLSRLMSLGVSATWRCGEPAMLCLTRWAEMLLLPSTFSFSKWQDQGIGILSTELRQVAEDAVAGLGAASSELLRASVQHAAGGVASRLMELSAQLQSPRPRREAEELLARSGAAVDSLRRTLLDAAGAAEAAAPVCGQASKLLRTLGAGRAVNPRTAFKTLWAMLEQRIRIELLGEERRSAVLLTEVRQHLHRQLSEQLSERFTTLYAWLVQALPVPTLRKHPCDWGELAAAAPGLEAALVDVAHALREVVRAVHSALERGAAMLAGFLKLHTTPQVDPNAESSGAPAGAASDRLLRVLRRCAACCELLDTAAAAAEKRWEAELKVACCEAARDYGAIREADSNATPSRVDMGARLDKVLEKMVLDCVGILLPAVKGEAEAEVKAVENAAGAEVKAMQKGGEAKRTQVMAKKVEGEAEAYGDEQEEEVVAEAEVKGVDGLLHELRVALPQIAQCLGEASLHATCKSEAAGVSELAPLVEPLAVRADLAQRMLEELARHARHCAEALELHVSAPLDSAQEALADRAPCGGPPAPAEVSEPSKQPGAMEGAHSAALSGPTELVLTCARVLLQLQRSLPEEPLASAAVDRLARSLLQTEDAGLASAAEQGPERPACAEAATMTLPTAASSAMASIGRTFGLCGGLLALADVQPPPDEGGSPHEATERFKKCLAKGAKEGLAGAVQHVADATEELVKDAKDGVAGAVQRAADTMKIEAVVLLEAAGASCGGAVAAVKAVGEACGAIAAPMLGLVGDVARSYQASKPAEVWRVREAAALGVMCVLDGLRRRADLLRAAGLADDGGGADPRRLAETMLEESEETERVRAAVQSKVMSCWSFEPFSAVREALAGGDALAAELNAYRGVAAAEEQGPEEDGEAAQRAAAAREDRREAWSTTEDRVKQEVNARLKSLAERQREADQATDVLQKQELLVRCREEHAALAQAARNVRDLGTALGMLVGFLSGMDAKLDGLSQNLDELQARVRVLGADLKRLVGRPVLEELAEQRDRRRLERCRLPEVVYIPAQGVRADVEGKFVLDAKETPEHPEGSNPPVDLLKAVREQFLQSDKVNLLLLSGPAGAGKSTFVEVLEHFLETEYAQEQQGKAGAEVCMLKVSLPTLQNPLADLFGEALRQKGLREAQIHELRDLARAGEVRLIFLLDAYDELPSQCLFKNLYMSNNLEQYRAQAPATTSGTAADGDGGSSPEAKSDASKGELGPAYPKVIITTRTELLSRNAAYEWSFAPVEMDNPGKASTSEARESFLELRIAPFNDQVDPYIHVKVALEVRRKLGRKFGDFDPLTKQEAEALEESAVAALASSSPGPVLGAAEHPQEPPETRALVHAACQIVMTFSEGRRSHEGFRSMLAGVPEAREEGQLVWVLAAALRQKPPNLGVALREFCDQLTKVDDARRVWLHRDYRKAFDAIPELKELTNTPFMVEIVTEILPKLREMQSTDAYMKAKLLLLLNEDAAQMVWGCISRWRGRHPGDSALLQVQAALDSETSEKEGVASSGLALLADLAKEVAELLRAKGLLLKQPKLVEIACEQLAAKRKASGNMEYATCSSWTAGWRAANASKSRFATMSRSEKAADVGETQPLGQNSVAPEDYTVNDVEEVLDELPQHTENPEYTEYEDAVKDTICSASILYMLKSALQRSKVRRIHIYAKFMARYLEREARKAVGRGTVDVAAVEREGREYAQRLAHAMVSENVSKVPMASSSELFHEESVWDPFLLGGGELRAAAQKAAPVKCDGGVLTFIHKTVQEYLCAASLRAASRAALSDLAVPLEQLEERLQSAAEPAGSAGGAGAGEASLQPSEGMDTGVLSTHPGTHTAAPGAGGLPEAPQQGNEQRTNQSEETRVTKALQRVAERLLKSGWAQVDLRDEDVVRDFLTDLFLDDVEFAAEVSFVAGWSQQHFDNAGQAGTDVHRADLLRRNVTAVLGGALPKRDGSTLLHAAAADGSYFAVAGILEMWKKGHAPRDLLERRDDEGRTPLFCAAQSGHAQVAAALLAAGARRDARSNLRPE</sequence>
<evidence type="ECO:0000256" key="1">
    <source>
        <dbReference type="PROSITE-ProRule" id="PRU00023"/>
    </source>
</evidence>